<dbReference type="Proteomes" id="UP000594586">
    <property type="component" value="Chromosome"/>
</dbReference>
<dbReference type="EMBL" id="CP064955">
    <property type="protein sequence ID" value="QPK84242.1"/>
    <property type="molecule type" value="Genomic_DNA"/>
</dbReference>
<evidence type="ECO:0000313" key="1">
    <source>
        <dbReference type="EMBL" id="QPK84242.1"/>
    </source>
</evidence>
<keyword evidence="2" id="KW-1185">Reference proteome</keyword>
<sequence length="75" mass="8375">MLCELLDSDTNPARAAEIRGLISDCPECFSRYEDELAARLLVQKCCGGAQAPDTLRQRIIASITTVSVTEIRYRR</sequence>
<gene>
    <name evidence="1" type="ORF">G7Y29_02620</name>
</gene>
<proteinExistence type="predicted"/>
<reference evidence="1 2" key="1">
    <citation type="submission" date="2020-11" db="EMBL/GenBank/DDBJ databases">
        <title>Corynebacterium sp. MC1420.</title>
        <authorList>
            <person name="Zhou J."/>
        </authorList>
    </citation>
    <scope>NUCLEOTIDE SEQUENCE [LARGE SCALE GENOMIC DNA]</scope>
    <source>
        <strain evidence="1 2">MC1420</strain>
    </source>
</reference>
<name>A0A7T0PGU2_9CORY</name>
<protein>
    <submittedName>
        <fullName evidence="1">Mycothiol system anti-sigma-R factor</fullName>
    </submittedName>
</protein>
<accession>A0A7T0PGU2</accession>
<evidence type="ECO:0000313" key="2">
    <source>
        <dbReference type="Proteomes" id="UP000594586"/>
    </source>
</evidence>
<dbReference type="AlphaFoldDB" id="A0A7T0PGU2"/>
<dbReference type="KEGG" id="cqn:G7Y29_02620"/>
<organism evidence="1 2">
    <name type="scientific">Corynebacterium qintianiae</name>
    <dbReference type="NCBI Taxonomy" id="2709392"/>
    <lineage>
        <taxon>Bacteria</taxon>
        <taxon>Bacillati</taxon>
        <taxon>Actinomycetota</taxon>
        <taxon>Actinomycetes</taxon>
        <taxon>Mycobacteriales</taxon>
        <taxon>Corynebacteriaceae</taxon>
        <taxon>Corynebacterium</taxon>
    </lineage>
</organism>